<evidence type="ECO:0000313" key="1">
    <source>
        <dbReference type="EMBL" id="CAA9267400.1"/>
    </source>
</evidence>
<organism evidence="1">
    <name type="scientific">uncultured Chthoniobacterales bacterium</name>
    <dbReference type="NCBI Taxonomy" id="1836801"/>
    <lineage>
        <taxon>Bacteria</taxon>
        <taxon>Pseudomonadati</taxon>
        <taxon>Verrucomicrobiota</taxon>
        <taxon>Spartobacteria</taxon>
        <taxon>Chthoniobacterales</taxon>
        <taxon>environmental samples</taxon>
    </lineage>
</organism>
<gene>
    <name evidence="1" type="ORF">AVDCRST_MAG42-3061</name>
</gene>
<dbReference type="EMBL" id="CADCTA010000111">
    <property type="protein sequence ID" value="CAA9267400.1"/>
    <property type="molecule type" value="Genomic_DNA"/>
</dbReference>
<proteinExistence type="predicted"/>
<reference evidence="1" key="1">
    <citation type="submission" date="2020-02" db="EMBL/GenBank/DDBJ databases">
        <authorList>
            <person name="Meier V. D."/>
        </authorList>
    </citation>
    <scope>NUCLEOTIDE SEQUENCE</scope>
    <source>
        <strain evidence="1">AVDCRST_MAG42</strain>
    </source>
</reference>
<sequence length="74" mass="8781">MLQRCPESIVKRARYDFFALDFFPPDFLPDDFFEPDFFARDFFEVDLFPGSFSRVSNDAPPQFLHFGIFLPFVT</sequence>
<name>A0A6J4J0U8_9BACT</name>
<accession>A0A6J4J0U8</accession>
<protein>
    <submittedName>
        <fullName evidence="1">Uncharacterized protein</fullName>
    </submittedName>
</protein>
<dbReference type="AlphaFoldDB" id="A0A6J4J0U8"/>